<protein>
    <submittedName>
        <fullName evidence="1">Putative secreted peptide</fullName>
    </submittedName>
</protein>
<proteinExistence type="predicted"/>
<name>A0A2M3ZW09_9DIPT</name>
<dbReference type="EMBL" id="GGFM01011938">
    <property type="protein sequence ID" value="MBW32689.1"/>
    <property type="molecule type" value="Transcribed_RNA"/>
</dbReference>
<evidence type="ECO:0000313" key="1">
    <source>
        <dbReference type="EMBL" id="MBW32689.1"/>
    </source>
</evidence>
<organism evidence="1">
    <name type="scientific">Anopheles braziliensis</name>
    <dbReference type="NCBI Taxonomy" id="58242"/>
    <lineage>
        <taxon>Eukaryota</taxon>
        <taxon>Metazoa</taxon>
        <taxon>Ecdysozoa</taxon>
        <taxon>Arthropoda</taxon>
        <taxon>Hexapoda</taxon>
        <taxon>Insecta</taxon>
        <taxon>Pterygota</taxon>
        <taxon>Neoptera</taxon>
        <taxon>Endopterygota</taxon>
        <taxon>Diptera</taxon>
        <taxon>Nematocera</taxon>
        <taxon>Culicoidea</taxon>
        <taxon>Culicidae</taxon>
        <taxon>Anophelinae</taxon>
        <taxon>Anopheles</taxon>
    </lineage>
</organism>
<reference evidence="1" key="1">
    <citation type="submission" date="2018-01" db="EMBL/GenBank/DDBJ databases">
        <title>An insight into the sialome of Amazonian anophelines.</title>
        <authorList>
            <person name="Ribeiro J.M."/>
            <person name="Scarpassa V."/>
            <person name="Calvo E."/>
        </authorList>
    </citation>
    <scope>NUCLEOTIDE SEQUENCE</scope>
    <source>
        <tissue evidence="1">Salivary glands</tissue>
    </source>
</reference>
<sequence>MERIMCGWFSCRVFVSISLCPLPQAFRRRRGFGFTTNSSAKFGSGVFRQPVADSRESVFKRAKSSKFLC</sequence>
<accession>A0A2M3ZW09</accession>
<dbReference type="AlphaFoldDB" id="A0A2M3ZW09"/>